<sequence length="183" mass="19840">MMKKLVLLSTFVGLSASVPMLIQSNPDLVASVAAKREAPQQTQLATVGPIRKRTVQGPLSGRSHAVRIDELGHFRDEFRLNGRRVKALIDTGATLVAINSSTARRIGIKLQPSDYTYEVNTANGKAKAAAAMIDLMQIGRIEVRKVKAVILDDKALSGTLVGMSFLKRLDSFAVQGNTLQLEQ</sequence>
<dbReference type="Gene3D" id="2.40.70.10">
    <property type="entry name" value="Acid Proteases"/>
    <property type="match status" value="1"/>
</dbReference>
<dbReference type="CDD" id="cd05483">
    <property type="entry name" value="retropepsin_like_bacteria"/>
    <property type="match status" value="1"/>
</dbReference>
<proteinExistence type="predicted"/>
<dbReference type="Proteomes" id="UP000221168">
    <property type="component" value="Unassembled WGS sequence"/>
</dbReference>
<protein>
    <submittedName>
        <fullName evidence="1">TIGR02281 family clan AA aspartic protease</fullName>
    </submittedName>
</protein>
<dbReference type="InterPro" id="IPR001969">
    <property type="entry name" value="Aspartic_peptidase_AS"/>
</dbReference>
<dbReference type="SUPFAM" id="SSF50630">
    <property type="entry name" value="Acid proteases"/>
    <property type="match status" value="1"/>
</dbReference>
<gene>
    <name evidence="1" type="ORF">CSC94_02095</name>
</gene>
<dbReference type="GO" id="GO:0006508">
    <property type="term" value="P:proteolysis"/>
    <property type="evidence" value="ECO:0007669"/>
    <property type="project" value="UniProtKB-KW"/>
</dbReference>
<keyword evidence="1" id="KW-0645">Protease</keyword>
<dbReference type="EMBL" id="PDVP01000001">
    <property type="protein sequence ID" value="PHP68808.1"/>
    <property type="molecule type" value="Genomic_DNA"/>
</dbReference>
<keyword evidence="1" id="KW-0378">Hydrolase</keyword>
<dbReference type="InterPro" id="IPR034122">
    <property type="entry name" value="Retropepsin-like_bacterial"/>
</dbReference>
<reference evidence="1 2" key="1">
    <citation type="submission" date="2017-10" db="EMBL/GenBank/DDBJ databases">
        <title>Sedimentibacterium mangrovi gen. nov., sp. nov., a novel member of family Phyllobacteriacea isolated from mangrove sediment.</title>
        <authorList>
            <person name="Liao H."/>
            <person name="Tian Y."/>
        </authorList>
    </citation>
    <scope>NUCLEOTIDE SEQUENCE [LARGE SCALE GENOMIC DNA]</scope>
    <source>
        <strain evidence="1 2">X9-2-2</strain>
    </source>
</reference>
<name>A0A2G1QUD9_9HYPH</name>
<evidence type="ECO:0000313" key="1">
    <source>
        <dbReference type="EMBL" id="PHP68808.1"/>
    </source>
</evidence>
<organism evidence="1 2">
    <name type="scientific">Zhengella mangrovi</name>
    <dbReference type="NCBI Taxonomy" id="1982044"/>
    <lineage>
        <taxon>Bacteria</taxon>
        <taxon>Pseudomonadati</taxon>
        <taxon>Pseudomonadota</taxon>
        <taxon>Alphaproteobacteria</taxon>
        <taxon>Hyphomicrobiales</taxon>
        <taxon>Notoacmeibacteraceae</taxon>
        <taxon>Zhengella</taxon>
    </lineage>
</organism>
<keyword evidence="2" id="KW-1185">Reference proteome</keyword>
<dbReference type="InterPro" id="IPR011969">
    <property type="entry name" value="Clan_AA_Asp_peptidase_C"/>
</dbReference>
<dbReference type="PROSITE" id="PS00141">
    <property type="entry name" value="ASP_PROTEASE"/>
    <property type="match status" value="1"/>
</dbReference>
<comment type="caution">
    <text evidence="1">The sequence shown here is derived from an EMBL/GenBank/DDBJ whole genome shotgun (WGS) entry which is preliminary data.</text>
</comment>
<dbReference type="InterPro" id="IPR021109">
    <property type="entry name" value="Peptidase_aspartic_dom_sf"/>
</dbReference>
<dbReference type="RefSeq" id="WP_099303241.1">
    <property type="nucleotide sequence ID" value="NZ_PDVP01000001.1"/>
</dbReference>
<dbReference type="OrthoDB" id="7595324at2"/>
<accession>A0A2G1QUD9</accession>
<dbReference type="NCBIfam" id="TIGR02281">
    <property type="entry name" value="clan_AA_DTGA"/>
    <property type="match status" value="1"/>
</dbReference>
<evidence type="ECO:0000313" key="2">
    <source>
        <dbReference type="Proteomes" id="UP000221168"/>
    </source>
</evidence>
<dbReference type="AlphaFoldDB" id="A0A2G1QUD9"/>
<dbReference type="Pfam" id="PF13975">
    <property type="entry name" value="gag-asp_proteas"/>
    <property type="match status" value="1"/>
</dbReference>
<dbReference type="GO" id="GO:0004190">
    <property type="term" value="F:aspartic-type endopeptidase activity"/>
    <property type="evidence" value="ECO:0007669"/>
    <property type="project" value="InterPro"/>
</dbReference>